<name>A0A2P8HVJ8_CHINA</name>
<organism evidence="1 2">
    <name type="scientific">Chitinophaga niastensis</name>
    <dbReference type="NCBI Taxonomy" id="536980"/>
    <lineage>
        <taxon>Bacteria</taxon>
        <taxon>Pseudomonadati</taxon>
        <taxon>Bacteroidota</taxon>
        <taxon>Chitinophagia</taxon>
        <taxon>Chitinophagales</taxon>
        <taxon>Chitinophagaceae</taxon>
        <taxon>Chitinophaga</taxon>
    </lineage>
</organism>
<proteinExistence type="predicted"/>
<keyword evidence="2" id="KW-1185">Reference proteome</keyword>
<evidence type="ECO:0000313" key="1">
    <source>
        <dbReference type="EMBL" id="PSL50208.1"/>
    </source>
</evidence>
<dbReference type="EMBL" id="PYAW01000001">
    <property type="protein sequence ID" value="PSL50208.1"/>
    <property type="molecule type" value="Genomic_DNA"/>
</dbReference>
<dbReference type="AlphaFoldDB" id="A0A2P8HVJ8"/>
<gene>
    <name evidence="1" type="ORF">CLV51_1011552</name>
</gene>
<dbReference type="Proteomes" id="UP000240971">
    <property type="component" value="Unassembled WGS sequence"/>
</dbReference>
<comment type="caution">
    <text evidence="1">The sequence shown here is derived from an EMBL/GenBank/DDBJ whole genome shotgun (WGS) entry which is preliminary data.</text>
</comment>
<evidence type="ECO:0000313" key="2">
    <source>
        <dbReference type="Proteomes" id="UP000240971"/>
    </source>
</evidence>
<accession>A0A2P8HVJ8</accession>
<protein>
    <submittedName>
        <fullName evidence="1">Uncharacterized protein</fullName>
    </submittedName>
</protein>
<reference evidence="1 2" key="1">
    <citation type="submission" date="2018-03" db="EMBL/GenBank/DDBJ databases">
        <title>Genomic Encyclopedia of Archaeal and Bacterial Type Strains, Phase II (KMG-II): from individual species to whole genera.</title>
        <authorList>
            <person name="Goeker M."/>
        </authorList>
    </citation>
    <scope>NUCLEOTIDE SEQUENCE [LARGE SCALE GENOMIC DNA]</scope>
    <source>
        <strain evidence="1 2">DSM 24859</strain>
    </source>
</reference>
<sequence length="47" mass="5462">MEANNIALIFANLFIIKKIKSGNHKNQSNPGKDNYQKLYIPPYFFFA</sequence>